<dbReference type="AlphaFoldDB" id="A0A1F5QCD6"/>
<dbReference type="Proteomes" id="UP000177235">
    <property type="component" value="Unassembled WGS sequence"/>
</dbReference>
<comment type="caution">
    <text evidence="2">The sequence shown here is derived from an EMBL/GenBank/DDBJ whole genome shotgun (WGS) entry which is preliminary data.</text>
</comment>
<evidence type="ECO:0000313" key="3">
    <source>
        <dbReference type="Proteomes" id="UP000177235"/>
    </source>
</evidence>
<feature type="transmembrane region" description="Helical" evidence="1">
    <location>
        <begin position="7"/>
        <end position="24"/>
    </location>
</feature>
<keyword evidence="1" id="KW-1133">Transmembrane helix</keyword>
<organism evidence="2 3">
    <name type="scientific">Candidatus Doudnabacteria bacterium RIFCSPLOWO2_02_FULL_48_13</name>
    <dbReference type="NCBI Taxonomy" id="1817845"/>
    <lineage>
        <taxon>Bacteria</taxon>
        <taxon>Candidatus Doudnaibacteriota</taxon>
    </lineage>
</organism>
<sequence length="232" mass="25618">MYEASDVIVYSSLLIGALLAIALVKKEPSDSLKLFLFWGMVIPITLTTLYLAIGTVVKNEKSATGGPVHWHADFEISACGQPVDLKNPSGISNRIGTTVLHEHGDDRIHVEGIVNKLSDVKLAKFFEVIGGKMEKNVIHIPTDDGQLVIPNGMECPDGNRGTWQVFRYKTSGKTVIQEKLADFPNHVLAPYSQIPPGDCIIMEFTGQVKDKTETICNFYDIAIKQGELEYQQ</sequence>
<proteinExistence type="predicted"/>
<evidence type="ECO:0000256" key="1">
    <source>
        <dbReference type="SAM" id="Phobius"/>
    </source>
</evidence>
<protein>
    <submittedName>
        <fullName evidence="2">Uncharacterized protein</fullName>
    </submittedName>
</protein>
<feature type="transmembrane region" description="Helical" evidence="1">
    <location>
        <begin position="36"/>
        <end position="57"/>
    </location>
</feature>
<keyword evidence="1" id="KW-0472">Membrane</keyword>
<gene>
    <name evidence="2" type="ORF">A3J05_00760</name>
</gene>
<reference evidence="2 3" key="1">
    <citation type="journal article" date="2016" name="Nat. Commun.">
        <title>Thousands of microbial genomes shed light on interconnected biogeochemical processes in an aquifer system.</title>
        <authorList>
            <person name="Anantharaman K."/>
            <person name="Brown C.T."/>
            <person name="Hug L.A."/>
            <person name="Sharon I."/>
            <person name="Castelle C.J."/>
            <person name="Probst A.J."/>
            <person name="Thomas B.C."/>
            <person name="Singh A."/>
            <person name="Wilkins M.J."/>
            <person name="Karaoz U."/>
            <person name="Brodie E.L."/>
            <person name="Williams K.H."/>
            <person name="Hubbard S.S."/>
            <person name="Banfield J.F."/>
        </authorList>
    </citation>
    <scope>NUCLEOTIDE SEQUENCE [LARGE SCALE GENOMIC DNA]</scope>
</reference>
<keyword evidence="1" id="KW-0812">Transmembrane</keyword>
<dbReference type="EMBL" id="MFFF01000015">
    <property type="protein sequence ID" value="OGE99787.1"/>
    <property type="molecule type" value="Genomic_DNA"/>
</dbReference>
<accession>A0A1F5QCD6</accession>
<name>A0A1F5QCD6_9BACT</name>
<evidence type="ECO:0000313" key="2">
    <source>
        <dbReference type="EMBL" id="OGE99787.1"/>
    </source>
</evidence>